<gene>
    <name evidence="3" type="primary">barA_2</name>
    <name evidence="3" type="ORF">NCTC5053_05495</name>
</gene>
<sequence length="210" mass="23870">MTNYSLRARMMILILAPTVLIGLLLSIFFVAHRYNDLQRQLEDAGASIIEPLAVSSEYGMNLQNRESIGQLISVLHRRHSEIVRAISVYDSHNRLFVTSNYQLNPSELQIPKGEAFPRHLSVIRDGDMMILRTPIVSESYSPDESPESDAKMPGNMLGYVALELDLKSVRLQQYKEIFISSVMMLFCIGIALIFGWRADARRHRANPQYG</sequence>
<keyword evidence="1" id="KW-0812">Transmembrane</keyword>
<dbReference type="Pfam" id="PF09984">
    <property type="entry name" value="sCache_4"/>
    <property type="match status" value="1"/>
</dbReference>
<feature type="domain" description="Histidine kinase BarA N-terminal" evidence="2">
    <location>
        <begin position="32"/>
        <end position="177"/>
    </location>
</feature>
<proteinExistence type="predicted"/>
<name>A0A378BSV4_KLEPN</name>
<feature type="transmembrane region" description="Helical" evidence="1">
    <location>
        <begin position="12"/>
        <end position="31"/>
    </location>
</feature>
<keyword evidence="3" id="KW-0418">Kinase</keyword>
<dbReference type="InterPro" id="IPR019247">
    <property type="entry name" value="Histidine_kinase_BarA_N"/>
</dbReference>
<dbReference type="EC" id="2.7.13.3" evidence="3"/>
<accession>A0A378BSV4</accession>
<keyword evidence="1" id="KW-0472">Membrane</keyword>
<dbReference type="Proteomes" id="UP000254387">
    <property type="component" value="Unassembled WGS sequence"/>
</dbReference>
<feature type="transmembrane region" description="Helical" evidence="1">
    <location>
        <begin position="177"/>
        <end position="196"/>
    </location>
</feature>
<protein>
    <submittedName>
        <fullName evidence="3">BarA sensory histidine kinase</fullName>
        <ecNumber evidence="3">2.7.13.3</ecNumber>
    </submittedName>
</protein>
<dbReference type="EMBL" id="UGMN01000004">
    <property type="protein sequence ID" value="STV52477.1"/>
    <property type="molecule type" value="Genomic_DNA"/>
</dbReference>
<evidence type="ECO:0000256" key="1">
    <source>
        <dbReference type="SAM" id="Phobius"/>
    </source>
</evidence>
<keyword evidence="1" id="KW-1133">Transmembrane helix</keyword>
<reference evidence="3 4" key="1">
    <citation type="submission" date="2018-06" db="EMBL/GenBank/DDBJ databases">
        <authorList>
            <consortium name="Pathogen Informatics"/>
            <person name="Doyle S."/>
        </authorList>
    </citation>
    <scope>NUCLEOTIDE SEQUENCE [LARGE SCALE GENOMIC DNA]</scope>
    <source>
        <strain evidence="3 4">NCTC5053</strain>
    </source>
</reference>
<evidence type="ECO:0000313" key="3">
    <source>
        <dbReference type="EMBL" id="STV52477.1"/>
    </source>
</evidence>
<evidence type="ECO:0000259" key="2">
    <source>
        <dbReference type="Pfam" id="PF09984"/>
    </source>
</evidence>
<organism evidence="3 4">
    <name type="scientific">Klebsiella pneumoniae</name>
    <dbReference type="NCBI Taxonomy" id="573"/>
    <lineage>
        <taxon>Bacteria</taxon>
        <taxon>Pseudomonadati</taxon>
        <taxon>Pseudomonadota</taxon>
        <taxon>Gammaproteobacteria</taxon>
        <taxon>Enterobacterales</taxon>
        <taxon>Enterobacteriaceae</taxon>
        <taxon>Klebsiella/Raoultella group</taxon>
        <taxon>Klebsiella</taxon>
        <taxon>Klebsiella pneumoniae complex</taxon>
    </lineage>
</organism>
<dbReference type="AlphaFoldDB" id="A0A378BSV4"/>
<dbReference type="GO" id="GO:0004673">
    <property type="term" value="F:protein histidine kinase activity"/>
    <property type="evidence" value="ECO:0007669"/>
    <property type="project" value="UniProtKB-EC"/>
</dbReference>
<evidence type="ECO:0000313" key="4">
    <source>
        <dbReference type="Proteomes" id="UP000254387"/>
    </source>
</evidence>
<keyword evidence="3" id="KW-0808">Transferase</keyword>